<proteinExistence type="predicted"/>
<reference evidence="2 3" key="3">
    <citation type="submission" date="2017-10" db="EMBL/GenBank/DDBJ databases">
        <title>Extensive intraspecific genome diversity in a model arbuscular mycorrhizal fungus.</title>
        <authorList>
            <person name="Chen E.C.H."/>
            <person name="Morin E."/>
            <person name="Baudet D."/>
            <person name="Noel J."/>
            <person name="Ndikumana S."/>
            <person name="Charron P."/>
            <person name="St-Onge C."/>
            <person name="Giorgi J."/>
            <person name="Grigoriev I.V."/>
            <person name="Roux C."/>
            <person name="Martin F.M."/>
            <person name="Corradi N."/>
        </authorList>
    </citation>
    <scope>NUCLEOTIDE SEQUENCE [LARGE SCALE GENOMIC DNA]</scope>
    <source>
        <strain evidence="2 3">A1</strain>
    </source>
</reference>
<dbReference type="InterPro" id="IPR032675">
    <property type="entry name" value="LRR_dom_sf"/>
</dbReference>
<name>A0A2N0QTE1_9GLOM</name>
<gene>
    <name evidence="2" type="ORF">RhiirA1_447101</name>
    <name evidence="1" type="ORF">RhiirA5_462573</name>
</gene>
<evidence type="ECO:0000313" key="3">
    <source>
        <dbReference type="Proteomes" id="UP000232688"/>
    </source>
</evidence>
<accession>A0A2N0QTE1</accession>
<dbReference type="Proteomes" id="UP000232688">
    <property type="component" value="Unassembled WGS sequence"/>
</dbReference>
<sequence>MLGYRELETFNIDFISLNDASVIIENNGEHLREILLRYIDYGYWYDNLNEGSLNFIRKIHQNCPSVEYLSLLFPSTANHFREFETLLKSCQALKSLLLSISTINKEETGRELLKILVRSAPTNLREIRFFEEFQFTLKNLETFFKNWKNRPALTILTSDPMYKGDDYMKLIDKYKEIGVVKEFRCDSEINIYYET</sequence>
<dbReference type="EMBL" id="LLXH01003372">
    <property type="protein sequence ID" value="PKC54306.1"/>
    <property type="molecule type" value="Genomic_DNA"/>
</dbReference>
<organism evidence="2 3">
    <name type="scientific">Rhizophagus irregularis</name>
    <dbReference type="NCBI Taxonomy" id="588596"/>
    <lineage>
        <taxon>Eukaryota</taxon>
        <taxon>Fungi</taxon>
        <taxon>Fungi incertae sedis</taxon>
        <taxon>Mucoromycota</taxon>
        <taxon>Glomeromycotina</taxon>
        <taxon>Glomeromycetes</taxon>
        <taxon>Glomerales</taxon>
        <taxon>Glomeraceae</taxon>
        <taxon>Rhizophagus</taxon>
    </lineage>
</organism>
<dbReference type="Proteomes" id="UP000232722">
    <property type="component" value="Unassembled WGS sequence"/>
</dbReference>
<dbReference type="SUPFAM" id="SSF52047">
    <property type="entry name" value="RNI-like"/>
    <property type="match status" value="1"/>
</dbReference>
<dbReference type="Gene3D" id="3.80.10.10">
    <property type="entry name" value="Ribonuclease Inhibitor"/>
    <property type="match status" value="1"/>
</dbReference>
<evidence type="ECO:0000313" key="1">
    <source>
        <dbReference type="EMBL" id="PKC12747.1"/>
    </source>
</evidence>
<dbReference type="VEuPathDB" id="FungiDB:FUN_017061"/>
<protein>
    <submittedName>
        <fullName evidence="2">Uncharacterized protein</fullName>
    </submittedName>
</protein>
<evidence type="ECO:0000313" key="2">
    <source>
        <dbReference type="EMBL" id="PKC54306.1"/>
    </source>
</evidence>
<comment type="caution">
    <text evidence="2">The sequence shown here is derived from an EMBL/GenBank/DDBJ whole genome shotgun (WGS) entry which is preliminary data.</text>
</comment>
<reference evidence="1 4" key="1">
    <citation type="submission" date="2016-04" db="EMBL/GenBank/DDBJ databases">
        <title>Genome analyses suggest a sexual origin of heterokaryosis in a supposedly ancient asexual fungus.</title>
        <authorList>
            <person name="Ropars J."/>
            <person name="Sedzielewska K."/>
            <person name="Noel J."/>
            <person name="Charron P."/>
            <person name="Farinelli L."/>
            <person name="Marton T."/>
            <person name="Kruger M."/>
            <person name="Pelin A."/>
            <person name="Brachmann A."/>
            <person name="Corradi N."/>
        </authorList>
    </citation>
    <scope>NUCLEOTIDE SEQUENCE [LARGE SCALE GENOMIC DNA]</scope>
    <source>
        <strain evidence="1 4">A5</strain>
    </source>
</reference>
<dbReference type="VEuPathDB" id="FungiDB:RhiirA1_447101"/>
<dbReference type="VEuPathDB" id="FungiDB:RhiirFUN_016264"/>
<dbReference type="AlphaFoldDB" id="A0A2N0QTE1"/>
<evidence type="ECO:0000313" key="4">
    <source>
        <dbReference type="Proteomes" id="UP000232722"/>
    </source>
</evidence>
<reference evidence="1 4" key="2">
    <citation type="submission" date="2017-09" db="EMBL/GenBank/DDBJ databases">
        <title>Extensive intraspecific genome diversity in a model arbuscular mycorrhizal fungus.</title>
        <authorList>
            <person name="Chen E.C."/>
            <person name="Morin E."/>
            <person name="Beaudet D."/>
            <person name="Noel J."/>
            <person name="Ndikumana S."/>
            <person name="Charron P."/>
            <person name="St-Onge C."/>
            <person name="Giorgi J."/>
            <person name="Grigoriev I.V."/>
            <person name="Roux C."/>
            <person name="Martin F.M."/>
            <person name="Corradi N."/>
        </authorList>
    </citation>
    <scope>NUCLEOTIDE SEQUENCE [LARGE SCALE GENOMIC DNA]</scope>
    <source>
        <strain evidence="1 4">A5</strain>
    </source>
</reference>
<dbReference type="EMBL" id="LLXJ01000230">
    <property type="protein sequence ID" value="PKC12747.1"/>
    <property type="molecule type" value="Genomic_DNA"/>
</dbReference>
<reference evidence="2 3" key="4">
    <citation type="submission" date="2017-10" db="EMBL/GenBank/DDBJ databases">
        <title>Genome analyses suggest a sexual origin of heterokaryosis in a supposedly ancient asexual fungus.</title>
        <authorList>
            <person name="Corradi N."/>
            <person name="Sedzielewska K."/>
            <person name="Noel J."/>
            <person name="Charron P."/>
            <person name="Farinelli L."/>
            <person name="Marton T."/>
            <person name="Kruger M."/>
            <person name="Pelin A."/>
            <person name="Brachmann A."/>
            <person name="Corradi N."/>
        </authorList>
    </citation>
    <scope>NUCLEOTIDE SEQUENCE [LARGE SCALE GENOMIC DNA]</scope>
    <source>
        <strain evidence="2 3">A1</strain>
    </source>
</reference>